<protein>
    <recommendedName>
        <fullName evidence="5">Tape measure protein</fullName>
    </recommendedName>
</protein>
<comment type="caution">
    <text evidence="3">The sequence shown here is derived from an EMBL/GenBank/DDBJ whole genome shotgun (WGS) entry which is preliminary data.</text>
</comment>
<name>A0ABS0CNN4_9NOCA</name>
<dbReference type="RefSeq" id="WP_195129521.1">
    <property type="nucleotide sequence ID" value="NZ_JADLQX010000007.1"/>
</dbReference>
<evidence type="ECO:0000313" key="3">
    <source>
        <dbReference type="EMBL" id="MBF6298212.1"/>
    </source>
</evidence>
<keyword evidence="4" id="KW-1185">Reference proteome</keyword>
<feature type="compositionally biased region" description="Gly residues" evidence="2">
    <location>
        <begin position="1199"/>
        <end position="1208"/>
    </location>
</feature>
<feature type="coiled-coil region" evidence="1">
    <location>
        <begin position="368"/>
        <end position="451"/>
    </location>
</feature>
<feature type="compositionally biased region" description="Low complexity" evidence="2">
    <location>
        <begin position="1228"/>
        <end position="1260"/>
    </location>
</feature>
<evidence type="ECO:0000256" key="1">
    <source>
        <dbReference type="SAM" id="Coils"/>
    </source>
</evidence>
<evidence type="ECO:0000313" key="4">
    <source>
        <dbReference type="Proteomes" id="UP000702209"/>
    </source>
</evidence>
<feature type="region of interest" description="Disordered" evidence="2">
    <location>
        <begin position="286"/>
        <end position="314"/>
    </location>
</feature>
<feature type="region of interest" description="Disordered" evidence="2">
    <location>
        <begin position="1172"/>
        <end position="1310"/>
    </location>
</feature>
<dbReference type="Proteomes" id="UP000702209">
    <property type="component" value="Unassembled WGS sequence"/>
</dbReference>
<feature type="compositionally biased region" description="Gly residues" evidence="2">
    <location>
        <begin position="1216"/>
        <end position="1227"/>
    </location>
</feature>
<reference evidence="3 4" key="1">
    <citation type="submission" date="2020-10" db="EMBL/GenBank/DDBJ databases">
        <title>Identification of Nocardia species via Next-generation sequencing and recognition of intraspecies genetic diversity.</title>
        <authorList>
            <person name="Li P."/>
            <person name="Li P."/>
            <person name="Lu B."/>
        </authorList>
    </citation>
    <scope>NUCLEOTIDE SEQUENCE [LARGE SCALE GENOMIC DNA]</scope>
    <source>
        <strain evidence="3 4">BJ06-0157</strain>
    </source>
</reference>
<evidence type="ECO:0000256" key="2">
    <source>
        <dbReference type="SAM" id="MobiDB-lite"/>
    </source>
</evidence>
<dbReference type="EMBL" id="JADLQX010000007">
    <property type="protein sequence ID" value="MBF6298212.1"/>
    <property type="molecule type" value="Genomic_DNA"/>
</dbReference>
<organism evidence="3 4">
    <name type="scientific">Nocardia amamiensis</name>
    <dbReference type="NCBI Taxonomy" id="404578"/>
    <lineage>
        <taxon>Bacteria</taxon>
        <taxon>Bacillati</taxon>
        <taxon>Actinomycetota</taxon>
        <taxon>Actinomycetes</taxon>
        <taxon>Mycobacteriales</taxon>
        <taxon>Nocardiaceae</taxon>
        <taxon>Nocardia</taxon>
    </lineage>
</organism>
<feature type="compositionally biased region" description="Polar residues" evidence="2">
    <location>
        <begin position="1265"/>
        <end position="1284"/>
    </location>
</feature>
<sequence length="1407" mass="145443">MTEPFATAHVAAELDWNNLDDELNARVTAAAEEARKTLQEKLDKWSLNATVKLKPSIGDFRKQAREKLAGVTLVKDVDLRTTATELNRWTNDLRERLKKKQFRVNVTPSLDMTELNARLAHLPEGTVNIKLAVTQAEAQRFARALRQFLRDADFTAPIRPELTNSAVFRTALDELTRDRTVDVRANMRGGLGRLGGPGGGIPGIATLSAGITAAAGAMAVLGGAAGSALGAVGALGIGLAALSPAAAAGIATAAVGLKGIGDAFKALSAADDSAASDAQARSQAISAANRQVESTERSLRDAKKDSRTAEDDLTRARKDAAKQLRDLNLEARGGILSEKEAQLDLLDAQKELFNLKPGDSRERAALRVAQAEQRLIEARFRNTDLAEKKAEADAKGIENSDLVVAAQDRVTAAHERVKDAEQAHKDAITALNDATTKLSASQEKAAQALAKLSPNTRAFVLAMRDLKPLTQDLKNSVQDAGFDGLDQRFTALARASLPAVKDGMTEVAGAMNGAAKQFAAFWSTAGAQQGIRDLFGGTADLIKAMQPGLARASQGFVSFASAAKPAMDSIGASLGGLVGSIGNAFTKAADSGALTQLLETFSTIIDGLGQGLEPLIGGLIEMGNIVGPTLGPLFVTLGSAVAELAPSLGKLGSTFVTTLTALMPTLTTFIDALARGLEPVLPVIGRLLDSVGRALIPLIDPLSRIAQTIGNALVKAIDALAPSIGPIGQAFASLISAVAPILPVLAEVVSGILQALAPALTTIFNALGPVIKQWADLMIPVFRQLQPILADVAQQIGTALADALTQIAPYLPDIARSFTGLVMALVPLLPQLVELGVDLLPPMIRLFIAILPQVLRLIDAFTWLANNVLVPILIPAIRGLADYLGDQLDNAARAVTTARDVIGGALERMGEFFRGLGSTVETVWSGIVRGLAIAVKSIGQILQKVQIPDWVPGIGGKSAKGLGDSLIDWAKANGAAAGGRAMNTTIVRYGGGGRLISGPGTGTSDSIPALLDGMMPLRVANGEFISTAAAYKRGAPLLWALNRGWTPSPEFLRMIVGPGFAEGGLVSAKELVDFAKGVEGAAYDWGGVHWGDCSGAVSALANKATGRAPFGSRFATGNMGAALADMGAIPGLGPAGSLSFGWFIGGPYGGHTSATLPNGVAFEMGGKRGNGQYGGQAAGADDPMYTDHAHFPPEFFLGGDPGSGGRSGGRSAKFGGSSGAGGSGVSGGRSSKLGGSSATSSGTTSSSSSSSDSGDTGATDVRVTNWPSDFGSSTSAAAQNAVNQSPTLSATPTPTPMGIDPLTGAPAPTGIDAANQWAAQQDFAGQFQAWGISALKSIIGEGADLFGLKSLTDMGIDQAVTAVTRANEIKVADTMIFNGYDPQKIADETGRMLRDRMTPVAETYRAG</sequence>
<evidence type="ECO:0008006" key="5">
    <source>
        <dbReference type="Google" id="ProtNLM"/>
    </source>
</evidence>
<proteinExistence type="predicted"/>
<accession>A0ABS0CNN4</accession>
<feature type="compositionally biased region" description="Basic and acidic residues" evidence="2">
    <location>
        <begin position="293"/>
        <end position="314"/>
    </location>
</feature>
<dbReference type="InterPro" id="IPR016024">
    <property type="entry name" value="ARM-type_fold"/>
</dbReference>
<dbReference type="SUPFAM" id="SSF48371">
    <property type="entry name" value="ARM repeat"/>
    <property type="match status" value="1"/>
</dbReference>
<keyword evidence="1" id="KW-0175">Coiled coil</keyword>
<gene>
    <name evidence="3" type="ORF">IU459_11740</name>
</gene>